<dbReference type="PANTHER" id="PTHR43711">
    <property type="entry name" value="TWO-COMPONENT HISTIDINE KINASE"/>
    <property type="match status" value="1"/>
</dbReference>
<dbReference type="Gene3D" id="3.30.565.10">
    <property type="entry name" value="Histidine kinase-like ATPase, C-terminal domain"/>
    <property type="match status" value="1"/>
</dbReference>
<dbReference type="Pfam" id="PF00512">
    <property type="entry name" value="HisKA"/>
    <property type="match status" value="1"/>
</dbReference>
<dbReference type="FunFam" id="3.30.565.10:FF:000049">
    <property type="entry name" value="Two-component sensor histidine kinase"/>
    <property type="match status" value="1"/>
</dbReference>
<gene>
    <name evidence="9" type="ORF">KME07_18270</name>
</gene>
<evidence type="ECO:0000256" key="7">
    <source>
        <dbReference type="SAM" id="Phobius"/>
    </source>
</evidence>
<evidence type="ECO:0000313" key="10">
    <source>
        <dbReference type="Proteomes" id="UP000707356"/>
    </source>
</evidence>
<dbReference type="InterPro" id="IPR049835">
    <property type="entry name" value="RppB"/>
</dbReference>
<dbReference type="SMART" id="SM00388">
    <property type="entry name" value="HisKA"/>
    <property type="match status" value="1"/>
</dbReference>
<reference evidence="9" key="2">
    <citation type="journal article" date="2022" name="Microbiol. Resour. Announc.">
        <title>Metagenome Sequencing to Explore Phylogenomics of Terrestrial Cyanobacteria.</title>
        <authorList>
            <person name="Ward R.D."/>
            <person name="Stajich J.E."/>
            <person name="Johansen J.R."/>
            <person name="Huntemann M."/>
            <person name="Clum A."/>
            <person name="Foster B."/>
            <person name="Foster B."/>
            <person name="Roux S."/>
            <person name="Palaniappan K."/>
            <person name="Varghese N."/>
            <person name="Mukherjee S."/>
            <person name="Reddy T.B.K."/>
            <person name="Daum C."/>
            <person name="Copeland A."/>
            <person name="Chen I.A."/>
            <person name="Ivanova N.N."/>
            <person name="Kyrpides N.C."/>
            <person name="Shapiro N."/>
            <person name="Eloe-Fadrosh E.A."/>
            <person name="Pietrasiak N."/>
        </authorList>
    </citation>
    <scope>NUCLEOTIDE SEQUENCE</scope>
    <source>
        <strain evidence="9">GSE-TBD4-15B</strain>
    </source>
</reference>
<dbReference type="CDD" id="cd16922">
    <property type="entry name" value="HATPase_EvgS-ArcB-TorS-like"/>
    <property type="match status" value="1"/>
</dbReference>
<dbReference type="SUPFAM" id="SSF47384">
    <property type="entry name" value="Homodimeric domain of signal transducing histidine kinase"/>
    <property type="match status" value="1"/>
</dbReference>
<dbReference type="Proteomes" id="UP000707356">
    <property type="component" value="Unassembled WGS sequence"/>
</dbReference>
<dbReference type="SMART" id="SM00387">
    <property type="entry name" value="HATPase_c"/>
    <property type="match status" value="1"/>
</dbReference>
<evidence type="ECO:0000259" key="8">
    <source>
        <dbReference type="PROSITE" id="PS50109"/>
    </source>
</evidence>
<evidence type="ECO:0000256" key="4">
    <source>
        <dbReference type="ARBA" id="ARBA00022679"/>
    </source>
</evidence>
<dbReference type="InterPro" id="IPR003661">
    <property type="entry name" value="HisK_dim/P_dom"/>
</dbReference>
<dbReference type="EC" id="2.7.13.3" evidence="2"/>
<feature type="transmembrane region" description="Helical" evidence="7">
    <location>
        <begin position="20"/>
        <end position="41"/>
    </location>
</feature>
<proteinExistence type="predicted"/>
<evidence type="ECO:0000256" key="2">
    <source>
        <dbReference type="ARBA" id="ARBA00012438"/>
    </source>
</evidence>
<keyword evidence="7" id="KW-1133">Transmembrane helix</keyword>
<dbReference type="CDD" id="cd00082">
    <property type="entry name" value="HisKA"/>
    <property type="match status" value="1"/>
</dbReference>
<dbReference type="SUPFAM" id="SSF55874">
    <property type="entry name" value="ATPase domain of HSP90 chaperone/DNA topoisomerase II/histidine kinase"/>
    <property type="match status" value="1"/>
</dbReference>
<feature type="transmembrane region" description="Helical" evidence="7">
    <location>
        <begin position="191"/>
        <end position="218"/>
    </location>
</feature>
<dbReference type="EMBL" id="JAHHHV010000076">
    <property type="protein sequence ID" value="MBW4467375.1"/>
    <property type="molecule type" value="Genomic_DNA"/>
</dbReference>
<dbReference type="Gene3D" id="1.10.287.130">
    <property type="match status" value="1"/>
</dbReference>
<dbReference type="InterPro" id="IPR036097">
    <property type="entry name" value="HisK_dim/P_sf"/>
</dbReference>
<evidence type="ECO:0000256" key="1">
    <source>
        <dbReference type="ARBA" id="ARBA00000085"/>
    </source>
</evidence>
<dbReference type="InterPro" id="IPR005467">
    <property type="entry name" value="His_kinase_dom"/>
</dbReference>
<dbReference type="PANTHER" id="PTHR43711:SF1">
    <property type="entry name" value="HISTIDINE KINASE 1"/>
    <property type="match status" value="1"/>
</dbReference>
<keyword evidence="3" id="KW-0597">Phosphoprotein</keyword>
<dbReference type="NCBIfam" id="NF041735">
    <property type="entry name" value="hist_kin_RppB"/>
    <property type="match status" value="1"/>
</dbReference>
<dbReference type="InterPro" id="IPR050736">
    <property type="entry name" value="Sensor_HK_Regulatory"/>
</dbReference>
<evidence type="ECO:0000256" key="3">
    <source>
        <dbReference type="ARBA" id="ARBA00022553"/>
    </source>
</evidence>
<accession>A0A951PE33</accession>
<evidence type="ECO:0000256" key="5">
    <source>
        <dbReference type="ARBA" id="ARBA00022777"/>
    </source>
</evidence>
<dbReference type="GO" id="GO:0000155">
    <property type="term" value="F:phosphorelay sensor kinase activity"/>
    <property type="evidence" value="ECO:0007669"/>
    <property type="project" value="InterPro"/>
</dbReference>
<protein>
    <recommendedName>
        <fullName evidence="2">histidine kinase</fullName>
        <ecNumber evidence="2">2.7.13.3</ecNumber>
    </recommendedName>
</protein>
<keyword evidence="5 9" id="KW-0418">Kinase</keyword>
<evidence type="ECO:0000256" key="6">
    <source>
        <dbReference type="ARBA" id="ARBA00023012"/>
    </source>
</evidence>
<dbReference type="AlphaFoldDB" id="A0A951PE33"/>
<name>A0A951PE33_9CYAN</name>
<keyword evidence="7" id="KW-0472">Membrane</keyword>
<dbReference type="PROSITE" id="PS50109">
    <property type="entry name" value="HIS_KIN"/>
    <property type="match status" value="1"/>
</dbReference>
<dbReference type="Pfam" id="PF02518">
    <property type="entry name" value="HATPase_c"/>
    <property type="match status" value="1"/>
</dbReference>
<comment type="catalytic activity">
    <reaction evidence="1">
        <text>ATP + protein L-histidine = ADP + protein N-phospho-L-histidine.</text>
        <dbReference type="EC" id="2.7.13.3"/>
    </reaction>
</comment>
<organism evidence="9 10">
    <name type="scientific">Pegethrix bostrychoides GSE-TBD4-15B</name>
    <dbReference type="NCBI Taxonomy" id="2839662"/>
    <lineage>
        <taxon>Bacteria</taxon>
        <taxon>Bacillati</taxon>
        <taxon>Cyanobacteriota</taxon>
        <taxon>Cyanophyceae</taxon>
        <taxon>Oculatellales</taxon>
        <taxon>Oculatellaceae</taxon>
        <taxon>Pegethrix</taxon>
    </lineage>
</organism>
<reference evidence="9" key="1">
    <citation type="submission" date="2021-05" db="EMBL/GenBank/DDBJ databases">
        <authorList>
            <person name="Pietrasiak N."/>
            <person name="Ward R."/>
            <person name="Stajich J.E."/>
            <person name="Kurbessoian T."/>
        </authorList>
    </citation>
    <scope>NUCLEOTIDE SEQUENCE</scope>
    <source>
        <strain evidence="9">GSE-TBD4-15B</strain>
    </source>
</reference>
<dbReference type="InterPro" id="IPR036890">
    <property type="entry name" value="HATPase_C_sf"/>
</dbReference>
<dbReference type="InterPro" id="IPR004358">
    <property type="entry name" value="Sig_transdc_His_kin-like_C"/>
</dbReference>
<dbReference type="PRINTS" id="PR00344">
    <property type="entry name" value="BCTRLSENSOR"/>
</dbReference>
<feature type="domain" description="Histidine kinase" evidence="8">
    <location>
        <begin position="238"/>
        <end position="456"/>
    </location>
</feature>
<keyword evidence="4" id="KW-0808">Transferase</keyword>
<sequence>MSNPPSHKPFRLSRRRLAAWYTGIMALILLICGLAIHRLVVHARWLNLVREMQQLASRLSNQIRPALQQPGQLDPMAQRLLPNLCLQASDCSQILEQATQLSAPDPIEVRLLRNLEGQDYCIRFINGSRQVLASLQLPATNFACQEPQLWRSFKDSRGKYYHNQIFPLFNGAGENWGMIQIAHSLNSLDLYLMWVELALVVLVLLGIGAVGLASWWLAGLALRPAKQSYQQMQQFTADAAHELRTPLAALQAIVQTALRSSDLTLEEAKAAFQILNRQNYRLSKLVQDLLILSQLDQSAGSRTLAPCCLNSLLQDLEDEFAALAMAAQIQLKFLGFDNPVEITADPEQIYRAISNLLSNALRYTSAQGKVTIRLSRSASHAVIQVEDTGIGILPDEQSRIFDRFYRTDQGRSQQQGGSGLGLAITQAIVRQHQGRLSLESEPGKGSLFTILLPLSKAKPI</sequence>
<dbReference type="InterPro" id="IPR003594">
    <property type="entry name" value="HATPase_dom"/>
</dbReference>
<keyword evidence="6" id="KW-0902">Two-component regulatory system</keyword>
<comment type="caution">
    <text evidence="9">The sequence shown here is derived from an EMBL/GenBank/DDBJ whole genome shotgun (WGS) entry which is preliminary data.</text>
</comment>
<keyword evidence="7" id="KW-0812">Transmembrane</keyword>
<evidence type="ECO:0000313" key="9">
    <source>
        <dbReference type="EMBL" id="MBW4467375.1"/>
    </source>
</evidence>